<protein>
    <recommendedName>
        <fullName evidence="19">Ionotropic glutamate receptor C-terminal domain-containing protein</fullName>
    </recommendedName>
</protein>
<comment type="caution">
    <text evidence="17">The sequence shown here is derived from an EMBL/GenBank/DDBJ whole genome shotgun (WGS) entry which is preliminary data.</text>
</comment>
<keyword evidence="4" id="KW-1003">Cell membrane</keyword>
<gene>
    <name evidence="17" type="ORF">OUZ56_023059</name>
</gene>
<evidence type="ECO:0000256" key="5">
    <source>
        <dbReference type="ARBA" id="ARBA00022692"/>
    </source>
</evidence>
<dbReference type="Gene3D" id="1.10.287.70">
    <property type="match status" value="1"/>
</dbReference>
<evidence type="ECO:0008006" key="19">
    <source>
        <dbReference type="Google" id="ProtNLM"/>
    </source>
</evidence>
<keyword evidence="12" id="KW-0407">Ion channel</keyword>
<feature type="signal peptide" evidence="14">
    <location>
        <begin position="1"/>
        <end position="21"/>
    </location>
</feature>
<dbReference type="InterPro" id="IPR052192">
    <property type="entry name" value="Insect_Ionotropic_Sensory_Rcpt"/>
</dbReference>
<dbReference type="Gene3D" id="3.40.190.10">
    <property type="entry name" value="Periplasmic binding protein-like II"/>
    <property type="match status" value="1"/>
</dbReference>
<evidence type="ECO:0000256" key="3">
    <source>
        <dbReference type="ARBA" id="ARBA00022448"/>
    </source>
</evidence>
<comment type="similarity">
    <text evidence="2">Belongs to the glutamate-gated ion channel (TC 1.A.10.1) family.</text>
</comment>
<feature type="transmembrane region" description="Helical" evidence="13">
    <location>
        <begin position="332"/>
        <end position="355"/>
    </location>
</feature>
<keyword evidence="18" id="KW-1185">Reference proteome</keyword>
<keyword evidence="8 13" id="KW-0472">Membrane</keyword>
<evidence type="ECO:0000259" key="16">
    <source>
        <dbReference type="Pfam" id="PF10613"/>
    </source>
</evidence>
<evidence type="ECO:0000256" key="10">
    <source>
        <dbReference type="ARBA" id="ARBA00023180"/>
    </source>
</evidence>
<proteinExistence type="inferred from homology"/>
<evidence type="ECO:0000256" key="2">
    <source>
        <dbReference type="ARBA" id="ARBA00008685"/>
    </source>
</evidence>
<keyword evidence="6 13" id="KW-1133">Transmembrane helix</keyword>
<dbReference type="Proteomes" id="UP001234178">
    <property type="component" value="Unassembled WGS sequence"/>
</dbReference>
<feature type="domain" description="Ionotropic glutamate receptor L-glutamate and glycine-binding" evidence="16">
    <location>
        <begin position="199"/>
        <end position="311"/>
    </location>
</feature>
<evidence type="ECO:0000256" key="13">
    <source>
        <dbReference type="SAM" id="Phobius"/>
    </source>
</evidence>
<evidence type="ECO:0000259" key="15">
    <source>
        <dbReference type="Pfam" id="PF00060"/>
    </source>
</evidence>
<dbReference type="PANTHER" id="PTHR42643">
    <property type="entry name" value="IONOTROPIC RECEPTOR 20A-RELATED"/>
    <property type="match status" value="1"/>
</dbReference>
<evidence type="ECO:0000256" key="4">
    <source>
        <dbReference type="ARBA" id="ARBA00022475"/>
    </source>
</evidence>
<keyword evidence="7" id="KW-0406">Ion transport</keyword>
<dbReference type="InterPro" id="IPR019594">
    <property type="entry name" value="Glu/Gly-bd"/>
</dbReference>
<sequence length="688" mass="77599">MEKLAINVKLTLLYSIHLIFASNNQRTVEVVSKLLTDSKCSGLVSVFDVVHAQNERVYTDDELVNTFINHQSKPFTILESFNGSVMSLTENWKKEPVCRNVVIFGRQSRNLSSIYRQIKSQFFINKAAIVTRFSRQEATDILFDIQDEKVFVLLEKLGKDLELCSWAANNKTSEVIIAAHSTVTNELIKTGAINLSGRHLTIGTVHNPPAVRIVPPLTPEQKKTIGGIEPSLIETIANHLQFTYNYVEASPNEMWGEVYGHRGNLTITGLLGMLARKEVDVVVSNFYINNIRWPYVSYTVVYKFSYESFLVPAPQPYAKWKAVFYSFTLPTWLATIASAVVVIVMLRLVAAASSFQSDSPLRRYDVFADYPFCCLYVIGNLLNVQVQPQSILSTANRMFLIWWLFGTLILTTGYRSGLISYMTFPFTPEAIDTIQQLVDSPLKKASFSVYTIEALVNSSSEIDRTLGRELIPHYNLTGMFVSLESGAWAVESNVDNLLYMAATMYPTTTAGPKVHLIKDAILPSRVAFGLQKDSQLQVYFDRDIQYLIEAGIVDHLKSVFAKKMDKWNPKKTNSRISFSLDSLQGAFYLIVFGFALSTLIFVAEVVHKTRTCELLWQSDVYTDAAIQIVCTDQCYIHLLNAQLADVRVEFSVEIDLKFDNFRNFAVKYLSSSFAVNGKLQSEIAWTGV</sequence>
<dbReference type="InterPro" id="IPR001320">
    <property type="entry name" value="Iontro_rcpt_C"/>
</dbReference>
<name>A0ABR0AY77_9CRUS</name>
<keyword evidence="10" id="KW-0325">Glycoprotein</keyword>
<dbReference type="Pfam" id="PF00060">
    <property type="entry name" value="Lig_chan"/>
    <property type="match status" value="1"/>
</dbReference>
<evidence type="ECO:0000256" key="14">
    <source>
        <dbReference type="SAM" id="SignalP"/>
    </source>
</evidence>
<feature type="chain" id="PRO_5045121508" description="Ionotropic glutamate receptor C-terminal domain-containing protein" evidence="14">
    <location>
        <begin position="22"/>
        <end position="688"/>
    </location>
</feature>
<keyword evidence="14" id="KW-0732">Signal</keyword>
<feature type="domain" description="Ionotropic glutamate receptor C-terminal" evidence="15">
    <location>
        <begin position="330"/>
        <end position="594"/>
    </location>
</feature>
<evidence type="ECO:0000256" key="11">
    <source>
        <dbReference type="ARBA" id="ARBA00023286"/>
    </source>
</evidence>
<feature type="transmembrane region" description="Helical" evidence="13">
    <location>
        <begin position="367"/>
        <end position="386"/>
    </location>
</feature>
<keyword evidence="11" id="KW-1071">Ligand-gated ion channel</keyword>
<comment type="subcellular location">
    <subcellularLocation>
        <location evidence="1">Cell membrane</location>
        <topology evidence="1">Multi-pass membrane protein</topology>
    </subcellularLocation>
</comment>
<dbReference type="SUPFAM" id="SSF53850">
    <property type="entry name" value="Periplasmic binding protein-like II"/>
    <property type="match status" value="1"/>
</dbReference>
<evidence type="ECO:0000256" key="12">
    <source>
        <dbReference type="ARBA" id="ARBA00023303"/>
    </source>
</evidence>
<keyword evidence="9" id="KW-0675">Receptor</keyword>
<keyword evidence="5 13" id="KW-0812">Transmembrane</keyword>
<accession>A0ABR0AY77</accession>
<evidence type="ECO:0000313" key="17">
    <source>
        <dbReference type="EMBL" id="KAK4030102.1"/>
    </source>
</evidence>
<evidence type="ECO:0000313" key="18">
    <source>
        <dbReference type="Proteomes" id="UP001234178"/>
    </source>
</evidence>
<reference evidence="17 18" key="1">
    <citation type="journal article" date="2023" name="Nucleic Acids Res.">
        <title>The hologenome of Daphnia magna reveals possible DNA methylation and microbiome-mediated evolution of the host genome.</title>
        <authorList>
            <person name="Chaturvedi A."/>
            <person name="Li X."/>
            <person name="Dhandapani V."/>
            <person name="Marshall H."/>
            <person name="Kissane S."/>
            <person name="Cuenca-Cambronero M."/>
            <person name="Asole G."/>
            <person name="Calvet F."/>
            <person name="Ruiz-Romero M."/>
            <person name="Marangio P."/>
            <person name="Guigo R."/>
            <person name="Rago D."/>
            <person name="Mirbahai L."/>
            <person name="Eastwood N."/>
            <person name="Colbourne J.K."/>
            <person name="Zhou J."/>
            <person name="Mallon E."/>
            <person name="Orsini L."/>
        </authorList>
    </citation>
    <scope>NUCLEOTIDE SEQUENCE [LARGE SCALE GENOMIC DNA]</scope>
    <source>
        <strain evidence="17">LRV0_1</strain>
    </source>
</reference>
<organism evidence="17 18">
    <name type="scientific">Daphnia magna</name>
    <dbReference type="NCBI Taxonomy" id="35525"/>
    <lineage>
        <taxon>Eukaryota</taxon>
        <taxon>Metazoa</taxon>
        <taxon>Ecdysozoa</taxon>
        <taxon>Arthropoda</taxon>
        <taxon>Crustacea</taxon>
        <taxon>Branchiopoda</taxon>
        <taxon>Diplostraca</taxon>
        <taxon>Cladocera</taxon>
        <taxon>Anomopoda</taxon>
        <taxon>Daphniidae</taxon>
        <taxon>Daphnia</taxon>
    </lineage>
</organism>
<dbReference type="Pfam" id="PF10613">
    <property type="entry name" value="Lig_chan-Glu_bd"/>
    <property type="match status" value="1"/>
</dbReference>
<evidence type="ECO:0000256" key="6">
    <source>
        <dbReference type="ARBA" id="ARBA00022989"/>
    </source>
</evidence>
<evidence type="ECO:0000256" key="1">
    <source>
        <dbReference type="ARBA" id="ARBA00004651"/>
    </source>
</evidence>
<keyword evidence="3" id="KW-0813">Transport</keyword>
<evidence type="ECO:0000256" key="9">
    <source>
        <dbReference type="ARBA" id="ARBA00023170"/>
    </source>
</evidence>
<feature type="transmembrane region" description="Helical" evidence="13">
    <location>
        <begin position="585"/>
        <end position="603"/>
    </location>
</feature>
<evidence type="ECO:0000256" key="8">
    <source>
        <dbReference type="ARBA" id="ARBA00023136"/>
    </source>
</evidence>
<feature type="transmembrane region" description="Helical" evidence="13">
    <location>
        <begin position="398"/>
        <end position="414"/>
    </location>
</feature>
<evidence type="ECO:0000256" key="7">
    <source>
        <dbReference type="ARBA" id="ARBA00023065"/>
    </source>
</evidence>
<dbReference type="EMBL" id="JAOYFB010000039">
    <property type="protein sequence ID" value="KAK4030102.1"/>
    <property type="molecule type" value="Genomic_DNA"/>
</dbReference>
<dbReference type="PANTHER" id="PTHR42643:SF24">
    <property type="entry name" value="IONOTROPIC RECEPTOR 60A"/>
    <property type="match status" value="1"/>
</dbReference>